<dbReference type="InterPro" id="IPR050416">
    <property type="entry name" value="FAD-linked_Oxidoreductase"/>
</dbReference>
<dbReference type="AlphaFoldDB" id="A0A0W0YW43"/>
<evidence type="ECO:0000256" key="4">
    <source>
        <dbReference type="ARBA" id="ARBA00022827"/>
    </source>
</evidence>
<dbReference type="PATRIC" id="fig|452.5.peg.3006"/>
<protein>
    <submittedName>
        <fullName evidence="7">FAD linked oxidase</fullName>
    </submittedName>
</protein>
<dbReference type="InterPro" id="IPR036318">
    <property type="entry name" value="FAD-bd_PCMH-like_sf"/>
</dbReference>
<evidence type="ECO:0000256" key="2">
    <source>
        <dbReference type="ARBA" id="ARBA00005466"/>
    </source>
</evidence>
<name>A0A0W0YW43_LEGSP</name>
<dbReference type="STRING" id="452.Lspi_2715"/>
<comment type="similarity">
    <text evidence="2">Belongs to the oxygen-dependent FAD-linked oxidoreductase family.</text>
</comment>
<evidence type="ECO:0000259" key="6">
    <source>
        <dbReference type="Pfam" id="PF01565"/>
    </source>
</evidence>
<dbReference type="Pfam" id="PF01565">
    <property type="entry name" value="FAD_binding_4"/>
    <property type="match status" value="1"/>
</dbReference>
<dbReference type="PANTHER" id="PTHR42973">
    <property type="entry name" value="BINDING OXIDOREDUCTASE, PUTATIVE (AFU_ORTHOLOGUE AFUA_1G17690)-RELATED"/>
    <property type="match status" value="1"/>
</dbReference>
<reference evidence="7 8" key="1">
    <citation type="submission" date="2015-11" db="EMBL/GenBank/DDBJ databases">
        <title>Genomic analysis of 38 Legionella species identifies large and diverse effector repertoires.</title>
        <authorList>
            <person name="Burstein D."/>
            <person name="Amaro F."/>
            <person name="Zusman T."/>
            <person name="Lifshitz Z."/>
            <person name="Cohen O."/>
            <person name="Gilbert J.A."/>
            <person name="Pupko T."/>
            <person name="Shuman H.A."/>
            <person name="Segal G."/>
        </authorList>
    </citation>
    <scope>NUCLEOTIDE SEQUENCE [LARGE SCALE GENOMIC DNA]</scope>
    <source>
        <strain evidence="7 8">Mt.St.Helens-9</strain>
    </source>
</reference>
<dbReference type="SUPFAM" id="SSF56176">
    <property type="entry name" value="FAD-binding/transporter-associated domain-like"/>
    <property type="match status" value="1"/>
</dbReference>
<evidence type="ECO:0000313" key="8">
    <source>
        <dbReference type="Proteomes" id="UP000054877"/>
    </source>
</evidence>
<dbReference type="InterPro" id="IPR016169">
    <property type="entry name" value="FAD-bd_PCMH_sub2"/>
</dbReference>
<evidence type="ECO:0000313" key="7">
    <source>
        <dbReference type="EMBL" id="KTD61095.1"/>
    </source>
</evidence>
<evidence type="ECO:0000256" key="5">
    <source>
        <dbReference type="ARBA" id="ARBA00023002"/>
    </source>
</evidence>
<sequence length="91" mass="9375">MNQVRFESEFTPQGCPQQEKSVQAVTVSAGTQWIHAYDEVTNKHGRYVQGGGCTTVGAAGGFTQGGGFGSFSKKYGTGAAGVVQAEIVAAS</sequence>
<evidence type="ECO:0000256" key="3">
    <source>
        <dbReference type="ARBA" id="ARBA00022630"/>
    </source>
</evidence>
<dbReference type="GO" id="GO:0016491">
    <property type="term" value="F:oxidoreductase activity"/>
    <property type="evidence" value="ECO:0007669"/>
    <property type="project" value="UniProtKB-KW"/>
</dbReference>
<gene>
    <name evidence="7" type="ORF">Lspi_2715</name>
</gene>
<accession>A0A0W0YW43</accession>
<feature type="domain" description="FAD linked oxidase N-terminal" evidence="6">
    <location>
        <begin position="23"/>
        <end position="90"/>
    </location>
</feature>
<keyword evidence="3" id="KW-0285">Flavoprotein</keyword>
<comment type="caution">
    <text evidence="7">The sequence shown here is derived from an EMBL/GenBank/DDBJ whole genome shotgun (WGS) entry which is preliminary data.</text>
</comment>
<proteinExistence type="inferred from homology"/>
<evidence type="ECO:0000256" key="1">
    <source>
        <dbReference type="ARBA" id="ARBA00001974"/>
    </source>
</evidence>
<dbReference type="InterPro" id="IPR006094">
    <property type="entry name" value="Oxid_FAD_bind_N"/>
</dbReference>
<keyword evidence="8" id="KW-1185">Reference proteome</keyword>
<dbReference type="RefSeq" id="WP_058484632.1">
    <property type="nucleotide sequence ID" value="NZ_CAAAII010000012.1"/>
</dbReference>
<keyword evidence="4" id="KW-0274">FAD</keyword>
<dbReference type="EMBL" id="LNYX01000034">
    <property type="protein sequence ID" value="KTD61095.1"/>
    <property type="molecule type" value="Genomic_DNA"/>
</dbReference>
<comment type="cofactor">
    <cofactor evidence="1">
        <name>FAD</name>
        <dbReference type="ChEBI" id="CHEBI:57692"/>
    </cofactor>
</comment>
<organism evidence="7 8">
    <name type="scientific">Legionella spiritensis</name>
    <dbReference type="NCBI Taxonomy" id="452"/>
    <lineage>
        <taxon>Bacteria</taxon>
        <taxon>Pseudomonadati</taxon>
        <taxon>Pseudomonadota</taxon>
        <taxon>Gammaproteobacteria</taxon>
        <taxon>Legionellales</taxon>
        <taxon>Legionellaceae</taxon>
        <taxon>Legionella</taxon>
    </lineage>
</organism>
<dbReference type="Proteomes" id="UP000054877">
    <property type="component" value="Unassembled WGS sequence"/>
</dbReference>
<dbReference type="GO" id="GO:0050660">
    <property type="term" value="F:flavin adenine dinucleotide binding"/>
    <property type="evidence" value="ECO:0007669"/>
    <property type="project" value="InterPro"/>
</dbReference>
<dbReference type="Gene3D" id="3.30.465.10">
    <property type="match status" value="1"/>
</dbReference>
<keyword evidence="5" id="KW-0560">Oxidoreductase</keyword>
<dbReference type="PANTHER" id="PTHR42973:SF39">
    <property type="entry name" value="FAD-BINDING PCMH-TYPE DOMAIN-CONTAINING PROTEIN"/>
    <property type="match status" value="1"/>
</dbReference>